<protein>
    <recommendedName>
        <fullName evidence="2">eCIS core domain-containing protein</fullName>
    </recommendedName>
</protein>
<dbReference type="HOGENOM" id="CLU_449586_0_0_3"/>
<feature type="region of interest" description="Disordered" evidence="1">
    <location>
        <begin position="279"/>
        <end position="300"/>
    </location>
</feature>
<dbReference type="eggNOG" id="COG3177">
    <property type="taxonomic scope" value="Bacteria"/>
</dbReference>
<dbReference type="RefSeq" id="WP_012599105.1">
    <property type="nucleotide sequence ID" value="NC_011729.1"/>
</dbReference>
<dbReference type="CDD" id="cd22744">
    <property type="entry name" value="OTU"/>
    <property type="match status" value="1"/>
</dbReference>
<name>B7KB52_GLOC7</name>
<feature type="region of interest" description="Disordered" evidence="1">
    <location>
        <begin position="59"/>
        <end position="78"/>
    </location>
</feature>
<feature type="region of interest" description="Disordered" evidence="1">
    <location>
        <begin position="579"/>
        <end position="607"/>
    </location>
</feature>
<evidence type="ECO:0000256" key="1">
    <source>
        <dbReference type="SAM" id="MobiDB-lite"/>
    </source>
</evidence>
<dbReference type="KEGG" id="cyc:PCC7424_1727"/>
<evidence type="ECO:0000313" key="3">
    <source>
        <dbReference type="EMBL" id="ACK70162.1"/>
    </source>
</evidence>
<accession>B7KB52</accession>
<evidence type="ECO:0000313" key="4">
    <source>
        <dbReference type="Proteomes" id="UP000002384"/>
    </source>
</evidence>
<keyword evidence="4" id="KW-1185">Reference proteome</keyword>
<organism evidence="3 4">
    <name type="scientific">Gloeothece citriformis (strain PCC 7424)</name>
    <name type="common">Cyanothece sp. (strain PCC 7424)</name>
    <dbReference type="NCBI Taxonomy" id="65393"/>
    <lineage>
        <taxon>Bacteria</taxon>
        <taxon>Bacillati</taxon>
        <taxon>Cyanobacteriota</taxon>
        <taxon>Cyanophyceae</taxon>
        <taxon>Oscillatoriophycideae</taxon>
        <taxon>Chroococcales</taxon>
        <taxon>Aphanothecaceae</taxon>
        <taxon>Gloeothece</taxon>
        <taxon>Gloeothece citriformis</taxon>
    </lineage>
</organism>
<dbReference type="Pfam" id="PF13699">
    <property type="entry name" value="eCIS_core"/>
    <property type="match status" value="1"/>
</dbReference>
<dbReference type="Gene3D" id="3.90.70.80">
    <property type="match status" value="1"/>
</dbReference>
<dbReference type="EMBL" id="CP001291">
    <property type="protein sequence ID" value="ACK70162.1"/>
    <property type="molecule type" value="Genomic_DNA"/>
</dbReference>
<feature type="compositionally biased region" description="Basic and acidic residues" evidence="1">
    <location>
        <begin position="279"/>
        <end position="292"/>
    </location>
</feature>
<dbReference type="STRING" id="65393.PCC7424_1727"/>
<proteinExistence type="predicted"/>
<sequence>MGFERYQEREKAYIEDSTSQLRPYSSIVQPLEEDILPEKLTPQVDFDFMQLLRVPQAEQAIQGKGDETKTEEMGREDVTEKGAVIQEKSEEKPNLTGLPDDLKAGVENLSGYSLDDVRVHYNSPKLAQLQALAYTHGTEIHVASGQEEHLPHEAWHVVQQMQGSVKPTMQMKGVQINDDQGLEKEADVMGKRALMIPQNSKLSLRQNPKQPNGEAPVQGMFEEIYELAAQYSLLIGVALAVATIYGIAKTVNLIKNCIHKGRDVNKALTAVLKEDKSIESDKEAIEGSKDSSDELGEIDSDQGMVGDCLYTAVSLARGNPVGEIELALRQIATDWLINVQDDHEIFQYAARQDLINVVSKPQEWNDDAGDISAVVLAYSQQITLHVVTNTNVYVFNPGNIVVTIYYHSNHYTCQPVEGVHTGKEKEIISSPKKSVSKGKKADKIVVTYSEFTDIIKNKNLFIGKKFKNVIEELEKKYDFSDITEYSKRLQANWSKYNQTTDVYQAEETEEIVGNDSGDASSKPKRRQYNIKDLTNKGLNKAQLNDIRKCIEEYNERGAGKNLHTGVGTIPTMDLTDPSWGGKGRGDARLQFHPDGSLTAVNHKGKSL</sequence>
<dbReference type="AlphaFoldDB" id="B7KB52"/>
<gene>
    <name evidence="3" type="ordered locus">PCC7424_1727</name>
</gene>
<dbReference type="InterPro" id="IPR025295">
    <property type="entry name" value="eCIS_core_dom"/>
</dbReference>
<feature type="domain" description="eCIS core" evidence="2">
    <location>
        <begin position="98"/>
        <end position="163"/>
    </location>
</feature>
<feature type="compositionally biased region" description="Basic and acidic residues" evidence="1">
    <location>
        <begin position="64"/>
        <end position="78"/>
    </location>
</feature>
<reference evidence="4" key="1">
    <citation type="journal article" date="2011" name="MBio">
        <title>Novel metabolic attributes of the genus Cyanothece, comprising a group of unicellular nitrogen-fixing Cyanobacteria.</title>
        <authorList>
            <person name="Bandyopadhyay A."/>
            <person name="Elvitigala T."/>
            <person name="Welsh E."/>
            <person name="Stockel J."/>
            <person name="Liberton M."/>
            <person name="Min H."/>
            <person name="Sherman L.A."/>
            <person name="Pakrasi H.B."/>
        </authorList>
    </citation>
    <scope>NUCLEOTIDE SEQUENCE [LARGE SCALE GENOMIC DNA]</scope>
    <source>
        <strain evidence="4">PCC 7424</strain>
    </source>
</reference>
<feature type="region of interest" description="Disordered" evidence="1">
    <location>
        <begin position="507"/>
        <end position="526"/>
    </location>
</feature>
<dbReference type="Proteomes" id="UP000002384">
    <property type="component" value="Chromosome"/>
</dbReference>
<evidence type="ECO:0000259" key="2">
    <source>
        <dbReference type="Pfam" id="PF13699"/>
    </source>
</evidence>